<name>A0A1F7TLB0_9BACT</name>
<dbReference type="FunFam" id="1.10.10.10:FF:000009">
    <property type="entry name" value="LexA repressor"/>
    <property type="match status" value="1"/>
</dbReference>
<comment type="caution">
    <text evidence="16">The sequence shown here is derived from an EMBL/GenBank/DDBJ whole genome shotgun (WGS) entry which is preliminary data.</text>
</comment>
<keyword evidence="11 12" id="KW-0742">SOS response</keyword>
<protein>
    <recommendedName>
        <fullName evidence="12">LexA repressor</fullName>
        <ecNumber evidence="12">3.4.21.88</ecNumber>
    </recommendedName>
</protein>
<dbReference type="PANTHER" id="PTHR33516:SF2">
    <property type="entry name" value="LEXA REPRESSOR-RELATED"/>
    <property type="match status" value="1"/>
</dbReference>
<evidence type="ECO:0000256" key="6">
    <source>
        <dbReference type="ARBA" id="ARBA00022813"/>
    </source>
</evidence>
<dbReference type="Pfam" id="PF01726">
    <property type="entry name" value="LexA_DNA_bind"/>
    <property type="match status" value="1"/>
</dbReference>
<accession>A0A1F7TLB0</accession>
<dbReference type="STRING" id="1802385.A2856_03230"/>
<dbReference type="GO" id="GO:0045892">
    <property type="term" value="P:negative regulation of DNA-templated transcription"/>
    <property type="evidence" value="ECO:0007669"/>
    <property type="project" value="UniProtKB-UniRule"/>
</dbReference>
<dbReference type="InterPro" id="IPR036388">
    <property type="entry name" value="WH-like_DNA-bd_sf"/>
</dbReference>
<dbReference type="GO" id="GO:0006508">
    <property type="term" value="P:proteolysis"/>
    <property type="evidence" value="ECO:0007669"/>
    <property type="project" value="InterPro"/>
</dbReference>
<keyword evidence="6 12" id="KW-0068">Autocatalytic cleavage</keyword>
<dbReference type="CDD" id="cd06529">
    <property type="entry name" value="S24_LexA-like"/>
    <property type="match status" value="1"/>
</dbReference>
<feature type="active site" description="For autocatalytic cleavage activity" evidence="12">
    <location>
        <position position="163"/>
    </location>
</feature>
<dbReference type="NCBIfam" id="TIGR00498">
    <property type="entry name" value="lexA"/>
    <property type="match status" value="1"/>
</dbReference>
<keyword evidence="9 12" id="KW-0804">Transcription</keyword>
<keyword evidence="2 12" id="KW-0678">Repressor</keyword>
<evidence type="ECO:0000256" key="9">
    <source>
        <dbReference type="ARBA" id="ARBA00023163"/>
    </source>
</evidence>
<sequence length="205" mass="22562">MPPLTKKQAEILAHIRGHIEEHGYAPSYREIAEHFGLSSPATVHQHVKTLSEKGMIAVGDEGEARSIELVETGQSAALALELPLVGLITAGVPIEALEERETFAVPTQFVLDGANSYVLRVKGRSMIDDGIHDGDFVVIERNPSPRNGEVVVALLDNAYATLKRFYRETNRIRLQPANSAMDPIYVKDCIIQGVVRAVIRKFQPV</sequence>
<feature type="domain" description="LexA repressor DNA-binding" evidence="15">
    <location>
        <begin position="1"/>
        <end position="64"/>
    </location>
</feature>
<dbReference type="InterPro" id="IPR050077">
    <property type="entry name" value="LexA_repressor"/>
</dbReference>
<dbReference type="Gene3D" id="1.10.10.10">
    <property type="entry name" value="Winged helix-like DNA-binding domain superfamily/Winged helix DNA-binding domain"/>
    <property type="match status" value="1"/>
</dbReference>
<evidence type="ECO:0000256" key="12">
    <source>
        <dbReference type="HAMAP-Rule" id="MF_00015"/>
    </source>
</evidence>
<keyword evidence="3 12" id="KW-0235">DNA replication</keyword>
<keyword evidence="8 12" id="KW-0238">DNA-binding</keyword>
<evidence type="ECO:0000256" key="7">
    <source>
        <dbReference type="ARBA" id="ARBA00023015"/>
    </source>
</evidence>
<evidence type="ECO:0000313" key="16">
    <source>
        <dbReference type="EMBL" id="OGL66752.1"/>
    </source>
</evidence>
<evidence type="ECO:0000256" key="5">
    <source>
        <dbReference type="ARBA" id="ARBA00022801"/>
    </source>
</evidence>
<evidence type="ECO:0000256" key="1">
    <source>
        <dbReference type="ARBA" id="ARBA00007484"/>
    </source>
</evidence>
<feature type="site" description="Cleavage; by autolysis" evidence="12">
    <location>
        <begin position="90"/>
        <end position="91"/>
    </location>
</feature>
<feature type="active site" description="For autocatalytic cleavage activity" evidence="12">
    <location>
        <position position="125"/>
    </location>
</feature>
<dbReference type="Proteomes" id="UP000177885">
    <property type="component" value="Unassembled WGS sequence"/>
</dbReference>
<comment type="similarity">
    <text evidence="1 12 13">Belongs to the peptidase S24 family.</text>
</comment>
<dbReference type="InterPro" id="IPR039418">
    <property type="entry name" value="LexA-like"/>
</dbReference>
<gene>
    <name evidence="12" type="primary">lexA</name>
    <name evidence="16" type="ORF">A2856_03230</name>
</gene>
<evidence type="ECO:0000256" key="10">
    <source>
        <dbReference type="ARBA" id="ARBA00023204"/>
    </source>
</evidence>
<dbReference type="GO" id="GO:0006281">
    <property type="term" value="P:DNA repair"/>
    <property type="evidence" value="ECO:0007669"/>
    <property type="project" value="UniProtKB-UniRule"/>
</dbReference>
<dbReference type="InterPro" id="IPR036390">
    <property type="entry name" value="WH_DNA-bd_sf"/>
</dbReference>
<dbReference type="EMBL" id="MGDT01000006">
    <property type="protein sequence ID" value="OGL66752.1"/>
    <property type="molecule type" value="Genomic_DNA"/>
</dbReference>
<dbReference type="PANTHER" id="PTHR33516">
    <property type="entry name" value="LEXA REPRESSOR"/>
    <property type="match status" value="1"/>
</dbReference>
<dbReference type="InterPro" id="IPR006197">
    <property type="entry name" value="Peptidase_S24_LexA"/>
</dbReference>
<evidence type="ECO:0000256" key="3">
    <source>
        <dbReference type="ARBA" id="ARBA00022705"/>
    </source>
</evidence>
<dbReference type="SUPFAM" id="SSF46785">
    <property type="entry name" value="Winged helix' DNA-binding domain"/>
    <property type="match status" value="1"/>
</dbReference>
<feature type="domain" description="Peptidase S24/S26A/S26B/S26C" evidence="14">
    <location>
        <begin position="83"/>
        <end position="195"/>
    </location>
</feature>
<dbReference type="GO" id="GO:0009432">
    <property type="term" value="P:SOS response"/>
    <property type="evidence" value="ECO:0007669"/>
    <property type="project" value="UniProtKB-UniRule"/>
</dbReference>
<dbReference type="Pfam" id="PF00717">
    <property type="entry name" value="Peptidase_S24"/>
    <property type="match status" value="1"/>
</dbReference>
<evidence type="ECO:0000313" key="17">
    <source>
        <dbReference type="Proteomes" id="UP000177885"/>
    </source>
</evidence>
<keyword evidence="4 12" id="KW-0227">DNA damage</keyword>
<dbReference type="GO" id="GO:0003677">
    <property type="term" value="F:DNA binding"/>
    <property type="evidence" value="ECO:0007669"/>
    <property type="project" value="UniProtKB-UniRule"/>
</dbReference>
<evidence type="ECO:0000259" key="15">
    <source>
        <dbReference type="Pfam" id="PF01726"/>
    </source>
</evidence>
<dbReference type="GO" id="GO:0006260">
    <property type="term" value="P:DNA replication"/>
    <property type="evidence" value="ECO:0007669"/>
    <property type="project" value="UniProtKB-UniRule"/>
</dbReference>
<dbReference type="GO" id="GO:0004252">
    <property type="term" value="F:serine-type endopeptidase activity"/>
    <property type="evidence" value="ECO:0007669"/>
    <property type="project" value="UniProtKB-UniRule"/>
</dbReference>
<dbReference type="HAMAP" id="MF_00015">
    <property type="entry name" value="LexA"/>
    <property type="match status" value="1"/>
</dbReference>
<feature type="DNA-binding region" description="H-T-H motif" evidence="12">
    <location>
        <begin position="28"/>
        <end position="48"/>
    </location>
</feature>
<dbReference type="InterPro" id="IPR036286">
    <property type="entry name" value="LexA/Signal_pep-like_sf"/>
</dbReference>
<keyword evidence="10 12" id="KW-0234">DNA repair</keyword>
<dbReference type="InterPro" id="IPR006199">
    <property type="entry name" value="LexA_DNA-bd_dom"/>
</dbReference>
<keyword evidence="7 12" id="KW-0805">Transcription regulation</keyword>
<proteinExistence type="inferred from homology"/>
<dbReference type="PRINTS" id="PR00726">
    <property type="entry name" value="LEXASERPTASE"/>
</dbReference>
<evidence type="ECO:0000256" key="2">
    <source>
        <dbReference type="ARBA" id="ARBA00022491"/>
    </source>
</evidence>
<evidence type="ECO:0000256" key="13">
    <source>
        <dbReference type="RuleBase" id="RU003991"/>
    </source>
</evidence>
<dbReference type="InterPro" id="IPR015927">
    <property type="entry name" value="Peptidase_S24_S26A/B/C"/>
</dbReference>
<reference evidence="16 17" key="1">
    <citation type="journal article" date="2016" name="Nat. Commun.">
        <title>Thousands of microbial genomes shed light on interconnected biogeochemical processes in an aquifer system.</title>
        <authorList>
            <person name="Anantharaman K."/>
            <person name="Brown C.T."/>
            <person name="Hug L.A."/>
            <person name="Sharon I."/>
            <person name="Castelle C.J."/>
            <person name="Probst A.J."/>
            <person name="Thomas B.C."/>
            <person name="Singh A."/>
            <person name="Wilkins M.J."/>
            <person name="Karaoz U."/>
            <person name="Brodie E.L."/>
            <person name="Williams K.H."/>
            <person name="Hubbard S.S."/>
            <person name="Banfield J.F."/>
        </authorList>
    </citation>
    <scope>NUCLEOTIDE SEQUENCE [LARGE SCALE GENOMIC DNA]</scope>
</reference>
<organism evidence="16 17">
    <name type="scientific">Candidatus Uhrbacteria bacterium RIFCSPHIGHO2_01_FULL_63_20</name>
    <dbReference type="NCBI Taxonomy" id="1802385"/>
    <lineage>
        <taxon>Bacteria</taxon>
        <taxon>Candidatus Uhriibacteriota</taxon>
    </lineage>
</organism>
<dbReference type="AlphaFoldDB" id="A0A1F7TLB0"/>
<comment type="catalytic activity">
    <reaction evidence="12">
        <text>Hydrolysis of Ala-|-Gly bond in repressor LexA.</text>
        <dbReference type="EC" id="3.4.21.88"/>
    </reaction>
</comment>
<evidence type="ECO:0000256" key="8">
    <source>
        <dbReference type="ARBA" id="ARBA00023125"/>
    </source>
</evidence>
<comment type="subunit">
    <text evidence="12">Homodimer.</text>
</comment>
<dbReference type="Gene3D" id="2.10.109.10">
    <property type="entry name" value="Umud Fragment, subunit A"/>
    <property type="match status" value="1"/>
</dbReference>
<dbReference type="EC" id="3.4.21.88" evidence="12"/>
<dbReference type="SUPFAM" id="SSF51306">
    <property type="entry name" value="LexA/Signal peptidase"/>
    <property type="match status" value="1"/>
</dbReference>
<evidence type="ECO:0000259" key="14">
    <source>
        <dbReference type="Pfam" id="PF00717"/>
    </source>
</evidence>
<evidence type="ECO:0000256" key="4">
    <source>
        <dbReference type="ARBA" id="ARBA00022763"/>
    </source>
</evidence>
<keyword evidence="5 12" id="KW-0378">Hydrolase</keyword>
<dbReference type="InterPro" id="IPR006200">
    <property type="entry name" value="LexA"/>
</dbReference>
<evidence type="ECO:0000256" key="11">
    <source>
        <dbReference type="ARBA" id="ARBA00023236"/>
    </source>
</evidence>
<comment type="function">
    <text evidence="12">Represses a number of genes involved in the response to DNA damage (SOS response), including recA and lexA. In the presence of single-stranded DNA, RecA interacts with LexA causing an autocatalytic cleavage which disrupts the DNA-binding part of LexA, leading to derepression of the SOS regulon and eventually DNA repair.</text>
</comment>